<feature type="transmembrane region" description="Helical" evidence="1">
    <location>
        <begin position="211"/>
        <end position="234"/>
    </location>
</feature>
<feature type="transmembrane region" description="Helical" evidence="1">
    <location>
        <begin position="246"/>
        <end position="266"/>
    </location>
</feature>
<comment type="caution">
    <text evidence="4">The sequence shown here is derived from an EMBL/GenBank/DDBJ whole genome shotgun (WGS) entry which is preliminary data.</text>
</comment>
<keyword evidence="1" id="KW-0812">Transmembrane</keyword>
<keyword evidence="1" id="KW-1133">Transmembrane helix</keyword>
<evidence type="ECO:0000313" key="4">
    <source>
        <dbReference type="EMBL" id="OGM26608.1"/>
    </source>
</evidence>
<keyword evidence="1" id="KW-0472">Membrane</keyword>
<feature type="transmembrane region" description="Helical" evidence="1">
    <location>
        <begin position="131"/>
        <end position="158"/>
    </location>
</feature>
<protein>
    <recommendedName>
        <fullName evidence="6">Urease accessory protein UreH-like transmembrane domain-containing protein</fullName>
    </recommendedName>
</protein>
<reference evidence="4 5" key="1">
    <citation type="journal article" date="2016" name="Nat. Commun.">
        <title>Thousands of microbial genomes shed light on interconnected biogeochemical processes in an aquifer system.</title>
        <authorList>
            <person name="Anantharaman K."/>
            <person name="Brown C.T."/>
            <person name="Hug L.A."/>
            <person name="Sharon I."/>
            <person name="Castelle C.J."/>
            <person name="Probst A.J."/>
            <person name="Thomas B.C."/>
            <person name="Singh A."/>
            <person name="Wilkins M.J."/>
            <person name="Karaoz U."/>
            <person name="Brodie E.L."/>
            <person name="Williams K.H."/>
            <person name="Hubbard S.S."/>
            <person name="Banfield J.F."/>
        </authorList>
    </citation>
    <scope>NUCLEOTIDE SEQUENCE [LARGE SCALE GENOMIC DNA]</scope>
</reference>
<organism evidence="4 5">
    <name type="scientific">Candidatus Woesebacteria bacterium RIFCSPHIGHO2_01_FULL_39_28</name>
    <dbReference type="NCBI Taxonomy" id="1802496"/>
    <lineage>
        <taxon>Bacteria</taxon>
        <taxon>Candidatus Woeseibacteriota</taxon>
    </lineage>
</organism>
<dbReference type="Pfam" id="PF13473">
    <property type="entry name" value="Cupredoxin_1"/>
    <property type="match status" value="1"/>
</dbReference>
<gene>
    <name evidence="4" type="ORF">A2627_01135</name>
</gene>
<feature type="domain" description="Urease accessory protein UreH-like transmembrane" evidence="2">
    <location>
        <begin position="53"/>
        <end position="259"/>
    </location>
</feature>
<evidence type="ECO:0000259" key="2">
    <source>
        <dbReference type="Pfam" id="PF13386"/>
    </source>
</evidence>
<evidence type="ECO:0000259" key="3">
    <source>
        <dbReference type="Pfam" id="PF13473"/>
    </source>
</evidence>
<dbReference type="Pfam" id="PF13386">
    <property type="entry name" value="DsbD_2"/>
    <property type="match status" value="1"/>
</dbReference>
<feature type="transmembrane region" description="Helical" evidence="1">
    <location>
        <begin position="95"/>
        <end position="119"/>
    </location>
</feature>
<evidence type="ECO:0008006" key="6">
    <source>
        <dbReference type="Google" id="ProtNLM"/>
    </source>
</evidence>
<dbReference type="Gene3D" id="2.60.40.420">
    <property type="entry name" value="Cupredoxins - blue copper proteins"/>
    <property type="match status" value="1"/>
</dbReference>
<dbReference type="InterPro" id="IPR039447">
    <property type="entry name" value="UreH-like_TM_dom"/>
</dbReference>
<dbReference type="InterPro" id="IPR008972">
    <property type="entry name" value="Cupredoxin"/>
</dbReference>
<dbReference type="InterPro" id="IPR028096">
    <property type="entry name" value="EfeO_Cupredoxin"/>
</dbReference>
<dbReference type="EMBL" id="MGGI01000012">
    <property type="protein sequence ID" value="OGM26608.1"/>
    <property type="molecule type" value="Genomic_DNA"/>
</dbReference>
<name>A0A1F7YJ27_9BACT</name>
<feature type="transmembrane region" description="Helical" evidence="1">
    <location>
        <begin position="179"/>
        <end position="205"/>
    </location>
</feature>
<feature type="transmembrane region" description="Helical" evidence="1">
    <location>
        <begin position="51"/>
        <end position="74"/>
    </location>
</feature>
<sequence>MGENSINLNKFVIGIFAVIVLIIGFLFLRLYSLQNPGLEIINLSPNNISLLPIFLTGLITGGLTCLAVQGGLLASTIAMQEEERLKDKTKKTGSAVPILTFLTTKLVAYTILGFLLGWFGSLFQLSLTVQVIMQFVIIIFMLGTALNILEVHPVFRYFAFQPPRFITRRIRSQSKSQSIFAPAILGALTIFIPCGTTQAIMALAIGSGKPLLGAAILFAFILGTTPLFFILGYFATKLGDTFQKTFMKVAAMVLILLALFNLRNAFGLAGINLNISIGQVQGGNSQAIKNPTIELTSNGYNPQNITVKAGSNITLNLKNTTGSGCIQSFVIPKFGIQKVVREGTSEMVSFVAPGEKGQIAFMCGMGMFRGTINVI</sequence>
<feature type="domain" description="EfeO-type cupredoxin-like" evidence="3">
    <location>
        <begin position="285"/>
        <end position="372"/>
    </location>
</feature>
<evidence type="ECO:0000313" key="5">
    <source>
        <dbReference type="Proteomes" id="UP000178851"/>
    </source>
</evidence>
<proteinExistence type="predicted"/>
<accession>A0A1F7YJ27</accession>
<evidence type="ECO:0000256" key="1">
    <source>
        <dbReference type="SAM" id="Phobius"/>
    </source>
</evidence>
<feature type="transmembrane region" description="Helical" evidence="1">
    <location>
        <begin position="12"/>
        <end position="31"/>
    </location>
</feature>
<dbReference type="AlphaFoldDB" id="A0A1F7YJ27"/>
<dbReference type="SUPFAM" id="SSF49503">
    <property type="entry name" value="Cupredoxins"/>
    <property type="match status" value="1"/>
</dbReference>
<dbReference type="Proteomes" id="UP000178851">
    <property type="component" value="Unassembled WGS sequence"/>
</dbReference>
<dbReference type="PANTHER" id="PTHR42208:SF1">
    <property type="entry name" value="HEAVY METAL TRANSPORTER"/>
    <property type="match status" value="1"/>
</dbReference>
<dbReference type="PANTHER" id="PTHR42208">
    <property type="entry name" value="HEAVY METAL TRANSPORTER-RELATED"/>
    <property type="match status" value="1"/>
</dbReference>